<dbReference type="STRING" id="1245748.A0A3R7FTE1"/>
<proteinExistence type="predicted"/>
<feature type="region of interest" description="Disordered" evidence="1">
    <location>
        <begin position="122"/>
        <end position="142"/>
    </location>
</feature>
<dbReference type="OrthoDB" id="3660917at2759"/>
<dbReference type="EMBL" id="NIDN02000070">
    <property type="protein sequence ID" value="RLL97721.1"/>
    <property type="molecule type" value="Genomic_DNA"/>
</dbReference>
<dbReference type="AlphaFoldDB" id="A0A3R7FTE1"/>
<gene>
    <name evidence="2" type="ORF">CFD26_107141</name>
</gene>
<accession>A0A3R7FTE1</accession>
<dbReference type="Proteomes" id="UP000215289">
    <property type="component" value="Unassembled WGS sequence"/>
</dbReference>
<name>A0A3R7FTE1_9EURO</name>
<evidence type="ECO:0000256" key="1">
    <source>
        <dbReference type="SAM" id="MobiDB-lite"/>
    </source>
</evidence>
<protein>
    <submittedName>
        <fullName evidence="2">Uncharacterized protein</fullName>
    </submittedName>
</protein>
<comment type="caution">
    <text evidence="2">The sequence shown here is derived from an EMBL/GenBank/DDBJ whole genome shotgun (WGS) entry which is preliminary data.</text>
</comment>
<feature type="compositionally biased region" description="Acidic residues" evidence="1">
    <location>
        <begin position="133"/>
        <end position="142"/>
    </location>
</feature>
<sequence>MEASEQAMAPTVLLILSPCFKDTLGLTPLLLQEERPTCASKSILLSTLSTLPKDPLGFSHLGMDGVWRNVDKDGNVISYRALSPDEIAEALNIFPGWLRDKFEKKLEGVDGRNVTDTEQLMRPGKDLLPNFKEDEDVEGRNE</sequence>
<reference evidence="2 3" key="1">
    <citation type="submission" date="2018-08" db="EMBL/GenBank/DDBJ databases">
        <title>Draft genome sequences of two Aspergillus turcosus clinical strains isolated from bronchoalveolar lavage fluid: one azole-susceptible and the other azole-resistant.</title>
        <authorList>
            <person name="Parent-Michaud M."/>
            <person name="Dufresne P.J."/>
            <person name="Fournier E."/>
            <person name="Martineau C."/>
            <person name="Moreira S."/>
            <person name="Perkins V."/>
            <person name="De Repentigny L."/>
            <person name="Dufresne S.F."/>
        </authorList>
    </citation>
    <scope>NUCLEOTIDE SEQUENCE [LARGE SCALE GENOMIC DNA]</scope>
    <source>
        <strain evidence="2">HMR AF 1038</strain>
    </source>
</reference>
<organism evidence="2 3">
    <name type="scientific">Aspergillus turcosus</name>
    <dbReference type="NCBI Taxonomy" id="1245748"/>
    <lineage>
        <taxon>Eukaryota</taxon>
        <taxon>Fungi</taxon>
        <taxon>Dikarya</taxon>
        <taxon>Ascomycota</taxon>
        <taxon>Pezizomycotina</taxon>
        <taxon>Eurotiomycetes</taxon>
        <taxon>Eurotiomycetidae</taxon>
        <taxon>Eurotiales</taxon>
        <taxon>Aspergillaceae</taxon>
        <taxon>Aspergillus</taxon>
        <taxon>Aspergillus subgen. Fumigati</taxon>
    </lineage>
</organism>
<evidence type="ECO:0000313" key="3">
    <source>
        <dbReference type="Proteomes" id="UP000215289"/>
    </source>
</evidence>
<keyword evidence="3" id="KW-1185">Reference proteome</keyword>
<evidence type="ECO:0000313" key="2">
    <source>
        <dbReference type="EMBL" id="RLL97721.1"/>
    </source>
</evidence>